<proteinExistence type="predicted"/>
<evidence type="ECO:0000256" key="2">
    <source>
        <dbReference type="ARBA" id="ARBA00022691"/>
    </source>
</evidence>
<evidence type="ECO:0000256" key="5">
    <source>
        <dbReference type="ARBA" id="ARBA00023014"/>
    </source>
</evidence>
<keyword evidence="3 6" id="KW-0479">Metal-binding</keyword>
<dbReference type="InterPro" id="IPR016431">
    <property type="entry name" value="Pyrv-formate_lyase-activ_prd"/>
</dbReference>
<dbReference type="Gene3D" id="3.20.20.70">
    <property type="entry name" value="Aldolase class I"/>
    <property type="match status" value="1"/>
</dbReference>
<evidence type="ECO:0000256" key="3">
    <source>
        <dbReference type="ARBA" id="ARBA00022723"/>
    </source>
</evidence>
<feature type="binding site" evidence="6">
    <location>
        <position position="90"/>
    </location>
    <ligand>
        <name>[4Fe-4S] cluster</name>
        <dbReference type="ChEBI" id="CHEBI:49883"/>
        <note>4Fe-4S-S-AdoMet</note>
    </ligand>
</feature>
<evidence type="ECO:0000256" key="4">
    <source>
        <dbReference type="ARBA" id="ARBA00023004"/>
    </source>
</evidence>
<evidence type="ECO:0000256" key="6">
    <source>
        <dbReference type="PIRSR" id="PIRSR004869-50"/>
    </source>
</evidence>
<evidence type="ECO:0000259" key="7">
    <source>
        <dbReference type="PROSITE" id="PS51918"/>
    </source>
</evidence>
<gene>
    <name evidence="8" type="primary">amrS</name>
    <name evidence="8" type="ORF">COS78_03665</name>
</gene>
<dbReference type="SMART" id="SM00729">
    <property type="entry name" value="Elp3"/>
    <property type="match status" value="1"/>
</dbReference>
<dbReference type="CDD" id="cd01335">
    <property type="entry name" value="Radical_SAM"/>
    <property type="match status" value="1"/>
</dbReference>
<reference evidence="9" key="1">
    <citation type="submission" date="2017-09" db="EMBL/GenBank/DDBJ databases">
        <title>Depth-based differentiation of microbial function through sediment-hosted aquifers and enrichment of novel symbionts in the deep terrestrial subsurface.</title>
        <authorList>
            <person name="Probst A.J."/>
            <person name="Ladd B."/>
            <person name="Jarett J.K."/>
            <person name="Geller-Mcgrath D.E."/>
            <person name="Sieber C.M.K."/>
            <person name="Emerson J.B."/>
            <person name="Anantharaman K."/>
            <person name="Thomas B.C."/>
            <person name="Malmstrom R."/>
            <person name="Stieglmeier M."/>
            <person name="Klingl A."/>
            <person name="Woyke T."/>
            <person name="Ryan C.M."/>
            <person name="Banfield J.F."/>
        </authorList>
    </citation>
    <scope>NUCLEOTIDE SEQUENCE [LARGE SCALE GENOMIC DNA]</scope>
</reference>
<dbReference type="PANTHER" id="PTHR30352">
    <property type="entry name" value="PYRUVATE FORMATE-LYASE-ACTIVATING ENZYME"/>
    <property type="match status" value="1"/>
</dbReference>
<keyword evidence="5 6" id="KW-0411">Iron-sulfur</keyword>
<dbReference type="SFLD" id="SFLDG01101">
    <property type="entry name" value="Uncharacterised_Radical_SAM_Su"/>
    <property type="match status" value="1"/>
</dbReference>
<evidence type="ECO:0000256" key="1">
    <source>
        <dbReference type="ARBA" id="ARBA00022485"/>
    </source>
</evidence>
<dbReference type="InterPro" id="IPR006638">
    <property type="entry name" value="Elp3/MiaA/NifB-like_rSAM"/>
</dbReference>
<dbReference type="InterPro" id="IPR058240">
    <property type="entry name" value="rSAM_sf"/>
</dbReference>
<sequence length="337" mass="38016">MMHEAVLSKKLGGGDVGCLACERKCKMKPGMAGVCGVRKNVAGKLTLLVWGRVTGMAVDPMEKKPLYHFLPGSSILSMGTVGCNFGCKFCQNYLESQKSKEVGIRVEKLGKRVRPKELMEYGVKNKIPAIAFTYNEPTIFSEWVVEVMKVAKKKGIRGVFVTNGYMSRETLDYLDNYIDAYNVDLKSFSQRFYQEICGASLKPVLKNIEEIYKRKKWIEVTTLIIPGKNDSKKELGQMAKFLVSVSKDIVWHVSAFYPNYRMQDIESTSYEKLEEAVEIGKKAGLRYVYAGNIDKVNTTNCPKCGAEVIIRHGYQVENRLKRGVCPKCGYKLSGIWE</sequence>
<feature type="domain" description="Radical SAM core" evidence="7">
    <location>
        <begin position="68"/>
        <end position="286"/>
    </location>
</feature>
<dbReference type="PANTHER" id="PTHR30352:SF5">
    <property type="entry name" value="PYRUVATE FORMATE-LYASE 1-ACTIVATING ENZYME"/>
    <property type="match status" value="1"/>
</dbReference>
<dbReference type="InterPro" id="IPR007197">
    <property type="entry name" value="rSAM"/>
</dbReference>
<feature type="binding site" evidence="6">
    <location>
        <position position="83"/>
    </location>
    <ligand>
        <name>[4Fe-4S] cluster</name>
        <dbReference type="ChEBI" id="CHEBI:49883"/>
        <note>4Fe-4S-S-AdoMet</note>
    </ligand>
</feature>
<dbReference type="NCBIfam" id="TIGR04337">
    <property type="entry name" value="AmmeMemoSam_rS"/>
    <property type="match status" value="1"/>
</dbReference>
<dbReference type="SUPFAM" id="SSF102114">
    <property type="entry name" value="Radical SAM enzymes"/>
    <property type="match status" value="1"/>
</dbReference>
<accession>A0A2M7ARD8</accession>
<dbReference type="PIRSF" id="PIRSF004869">
    <property type="entry name" value="PflX_prd"/>
    <property type="match status" value="1"/>
</dbReference>
<dbReference type="Pfam" id="PF04055">
    <property type="entry name" value="Radical_SAM"/>
    <property type="match status" value="1"/>
</dbReference>
<evidence type="ECO:0000313" key="8">
    <source>
        <dbReference type="EMBL" id="PIU73185.1"/>
    </source>
</evidence>
<dbReference type="GO" id="GO:0051539">
    <property type="term" value="F:4 iron, 4 sulfur cluster binding"/>
    <property type="evidence" value="ECO:0007669"/>
    <property type="project" value="UniProtKB-KW"/>
</dbReference>
<dbReference type="InterPro" id="IPR027596">
    <property type="entry name" value="AmmeMemoSam_rS"/>
</dbReference>
<dbReference type="EMBL" id="PEWA01000051">
    <property type="protein sequence ID" value="PIU73185.1"/>
    <property type="molecule type" value="Genomic_DNA"/>
</dbReference>
<feature type="binding site" evidence="6">
    <location>
        <position position="87"/>
    </location>
    <ligand>
        <name>[4Fe-4S] cluster</name>
        <dbReference type="ChEBI" id="CHEBI:49883"/>
        <note>4Fe-4S-S-AdoMet</note>
    </ligand>
</feature>
<protein>
    <submittedName>
        <fullName evidence="8">AmmeMemoRadiSam system radical SAM enzyme</fullName>
    </submittedName>
</protein>
<dbReference type="InterPro" id="IPR013785">
    <property type="entry name" value="Aldolase_TIM"/>
</dbReference>
<keyword evidence="1" id="KW-0004">4Fe-4S</keyword>
<keyword evidence="2 6" id="KW-0949">S-adenosyl-L-methionine</keyword>
<dbReference type="GO" id="GO:0003824">
    <property type="term" value="F:catalytic activity"/>
    <property type="evidence" value="ECO:0007669"/>
    <property type="project" value="InterPro"/>
</dbReference>
<comment type="cofactor">
    <cofactor evidence="6">
        <name>[4Fe-4S] cluster</name>
        <dbReference type="ChEBI" id="CHEBI:49883"/>
    </cofactor>
    <text evidence="6">Binds 1 [4Fe-4S] cluster. The cluster is coordinated with 3 cysteines and an exchangeable S-adenosyl-L-methionine.</text>
</comment>
<dbReference type="GO" id="GO:0046872">
    <property type="term" value="F:metal ion binding"/>
    <property type="evidence" value="ECO:0007669"/>
    <property type="project" value="UniProtKB-KW"/>
</dbReference>
<dbReference type="Proteomes" id="UP000231407">
    <property type="component" value="Unassembled WGS sequence"/>
</dbReference>
<name>A0A2M7ARD8_9BACT</name>
<dbReference type="SFLD" id="SFLDS00029">
    <property type="entry name" value="Radical_SAM"/>
    <property type="match status" value="1"/>
</dbReference>
<dbReference type="InterPro" id="IPR034457">
    <property type="entry name" value="Organic_radical-activating"/>
</dbReference>
<evidence type="ECO:0000313" key="9">
    <source>
        <dbReference type="Proteomes" id="UP000231407"/>
    </source>
</evidence>
<organism evidence="8 9">
    <name type="scientific">Candidatus Shapirobacteria bacterium CG06_land_8_20_14_3_00_40_12</name>
    <dbReference type="NCBI Taxonomy" id="1974881"/>
    <lineage>
        <taxon>Bacteria</taxon>
        <taxon>Candidatus Shapironibacteriota</taxon>
    </lineage>
</organism>
<dbReference type="AlphaFoldDB" id="A0A2M7ARD8"/>
<keyword evidence="4 6" id="KW-0408">Iron</keyword>
<dbReference type="PROSITE" id="PS51918">
    <property type="entry name" value="RADICAL_SAM"/>
    <property type="match status" value="1"/>
</dbReference>
<comment type="caution">
    <text evidence="8">The sequence shown here is derived from an EMBL/GenBank/DDBJ whole genome shotgun (WGS) entry which is preliminary data.</text>
</comment>